<name>A9NIP8_TRIVA</name>
<dbReference type="GO" id="GO:0003682">
    <property type="term" value="F:chromatin binding"/>
    <property type="evidence" value="ECO:0007669"/>
    <property type="project" value="TreeGrafter"/>
</dbReference>
<comment type="similarity">
    <text evidence="2">Belongs to the rad21 family.</text>
</comment>
<evidence type="ECO:0000256" key="4">
    <source>
        <dbReference type="SAM" id="MobiDB-lite"/>
    </source>
</evidence>
<dbReference type="InterPro" id="IPR006909">
    <property type="entry name" value="Rad21/Rec8_C_eu"/>
</dbReference>
<sequence length="389" mass="43978">MFTTQDLISRKDSIGDAWRIGMSEDTKNKDKIMGADITMIANEIINNEGKIPLRLSTMIMKGTVIIYNKKTGFVYGDCKDILSRISLKYDSHQEDKEETTNNSKSQRDKTNKNVIDDETLLLWEQAATNNIILQNIEEEAPEDSTPHEINVAASQNPTLLGLSVHESHSNESANYGLELEENIDLGINISDSDDVDSVLPQEISDHEENQNLSKMKGESSFDAVPRISIAEFWDSYGVNNQTRRPRNQISPNFNGLPVIAEPLSEMFIYIKENVNIVDEIPENNEIQNQISDFEGIPDNDDDIPQEMNNEQADIIQNEEDSGVKEETAEMLLKLIKKSKKENNFFDELTEEMSVEEKASCFYAALSLFTKGVIKMEQDSPQDRISISIP</sequence>
<dbReference type="GO" id="GO:0008278">
    <property type="term" value="C:cohesin complex"/>
    <property type="evidence" value="ECO:0007669"/>
    <property type="project" value="InterPro"/>
</dbReference>
<dbReference type="GO" id="GO:0007062">
    <property type="term" value="P:sister chromatid cohesion"/>
    <property type="evidence" value="ECO:0007669"/>
    <property type="project" value="InterPro"/>
</dbReference>
<dbReference type="InterPro" id="IPR036390">
    <property type="entry name" value="WH_DNA-bd_sf"/>
</dbReference>
<keyword evidence="3" id="KW-0539">Nucleus</keyword>
<proteinExistence type="inferred from homology"/>
<reference evidence="7" key="2">
    <citation type="journal article" date="2008" name="PLoS ONE">
        <title>An expanded inventory of conserved meiotic genes provides evidence for sex in Trichomonas vaginalis.</title>
        <authorList>
            <person name="Malik S.B."/>
            <person name="Pightling A.W."/>
            <person name="Stefaniak L.M."/>
            <person name="Schurko A.M."/>
            <person name="Logsdon J.M.Jr."/>
        </authorList>
    </citation>
    <scope>NUCLEOTIDE SEQUENCE</scope>
    <source>
        <strain evidence="7">NIH-C1</strain>
    </source>
</reference>
<dbReference type="InterPro" id="IPR006910">
    <property type="entry name" value="Rad21_Rec8_N"/>
</dbReference>
<feature type="domain" description="Rad21/Rec8-like protein N-terminal" evidence="6">
    <location>
        <begin position="1"/>
        <end position="104"/>
    </location>
</feature>
<dbReference type="GO" id="GO:0005634">
    <property type="term" value="C:nucleus"/>
    <property type="evidence" value="ECO:0007669"/>
    <property type="project" value="UniProtKB-SubCell"/>
</dbReference>
<dbReference type="EMBL" id="DQ321758">
    <property type="protein sequence ID" value="ABC61968.1"/>
    <property type="molecule type" value="Genomic_DNA"/>
</dbReference>
<dbReference type="InterPro" id="IPR039781">
    <property type="entry name" value="Rad21/Rec8-like"/>
</dbReference>
<dbReference type="GO" id="GO:1990414">
    <property type="term" value="P:replication-born double-strand break repair via sister chromatid exchange"/>
    <property type="evidence" value="ECO:0007669"/>
    <property type="project" value="TreeGrafter"/>
</dbReference>
<accession>A9NIP8</accession>
<dbReference type="SUPFAM" id="SSF46785">
    <property type="entry name" value="Winged helix' DNA-binding domain"/>
    <property type="match status" value="1"/>
</dbReference>
<comment type="subcellular location">
    <subcellularLocation>
        <location evidence="1">Nucleus</location>
    </subcellularLocation>
</comment>
<evidence type="ECO:0000259" key="5">
    <source>
        <dbReference type="Pfam" id="PF04824"/>
    </source>
</evidence>
<evidence type="ECO:0000259" key="6">
    <source>
        <dbReference type="Pfam" id="PF04825"/>
    </source>
</evidence>
<evidence type="ECO:0000313" key="7">
    <source>
        <dbReference type="EMBL" id="ABC61968.1"/>
    </source>
</evidence>
<feature type="region of interest" description="Disordered" evidence="4">
    <location>
        <begin position="91"/>
        <end position="111"/>
    </location>
</feature>
<dbReference type="VEuPathDB" id="TrichDB:TVAGG3_0311680"/>
<dbReference type="PANTHER" id="PTHR12585">
    <property type="entry name" value="SCC1 / RAD21 FAMILY MEMBER"/>
    <property type="match status" value="1"/>
</dbReference>
<evidence type="ECO:0000256" key="1">
    <source>
        <dbReference type="ARBA" id="ARBA00004123"/>
    </source>
</evidence>
<dbReference type="Pfam" id="PF04824">
    <property type="entry name" value="Rad21_Rec8"/>
    <property type="match status" value="1"/>
</dbReference>
<evidence type="ECO:0000256" key="2">
    <source>
        <dbReference type="ARBA" id="ARBA00009870"/>
    </source>
</evidence>
<evidence type="ECO:0000256" key="3">
    <source>
        <dbReference type="ARBA" id="ARBA00023242"/>
    </source>
</evidence>
<dbReference type="AlphaFoldDB" id="A9NIP8"/>
<dbReference type="VEuPathDB" id="TrichDB:TVAG_060320"/>
<reference evidence="7" key="1">
    <citation type="submission" date="2005-12" db="EMBL/GenBank/DDBJ databases">
        <authorList>
            <person name="Malik S.-B."/>
            <person name="Stefaniak L.M."/>
            <person name="Logsdon J.M."/>
        </authorList>
    </citation>
    <scope>NUCLEOTIDE SEQUENCE</scope>
    <source>
        <strain evidence="7">NIH-C1</strain>
    </source>
</reference>
<dbReference type="InterPro" id="IPR023093">
    <property type="entry name" value="ScpA-like_C"/>
</dbReference>
<organism evidence="7">
    <name type="scientific">Trichomonas vaginalis</name>
    <dbReference type="NCBI Taxonomy" id="5722"/>
    <lineage>
        <taxon>Eukaryota</taxon>
        <taxon>Metamonada</taxon>
        <taxon>Parabasalia</taxon>
        <taxon>Trichomonadida</taxon>
        <taxon>Trichomonadidae</taxon>
        <taxon>Trichomonas</taxon>
    </lineage>
</organism>
<protein>
    <submittedName>
        <fullName evidence="7">Rad21A-like protein</fullName>
    </submittedName>
</protein>
<feature type="domain" description="Rad21/Rec8-like protein C-terminal eukaryotic" evidence="5">
    <location>
        <begin position="340"/>
        <end position="387"/>
    </location>
</feature>
<dbReference type="Pfam" id="PF04825">
    <property type="entry name" value="Rad21_Rec8_N"/>
    <property type="match status" value="1"/>
</dbReference>
<dbReference type="Gene3D" id="1.10.10.580">
    <property type="entry name" value="Structural maintenance of chromosome 1. Chain E"/>
    <property type="match status" value="1"/>
</dbReference>
<dbReference type="PANTHER" id="PTHR12585:SF69">
    <property type="entry name" value="FI11703P"/>
    <property type="match status" value="1"/>
</dbReference>